<evidence type="ECO:0000313" key="2">
    <source>
        <dbReference type="EMBL" id="VDP64068.1"/>
    </source>
</evidence>
<gene>
    <name evidence="2" type="ORF">SCUD_LOCUS17703</name>
</gene>
<name>A0A183KRL7_9TREM</name>
<evidence type="ECO:0000259" key="1">
    <source>
        <dbReference type="Pfam" id="PF06068"/>
    </source>
</evidence>
<dbReference type="AlphaFoldDB" id="A0A183KRL7"/>
<evidence type="ECO:0000313" key="3">
    <source>
        <dbReference type="Proteomes" id="UP000279833"/>
    </source>
</evidence>
<reference evidence="4" key="1">
    <citation type="submission" date="2016-06" db="UniProtKB">
        <authorList>
            <consortium name="WormBaseParasite"/>
        </authorList>
    </citation>
    <scope>IDENTIFICATION</scope>
</reference>
<feature type="domain" description="TIP49 P-loop" evidence="1">
    <location>
        <begin position="1"/>
        <end position="69"/>
    </location>
</feature>
<protein>
    <submittedName>
        <fullName evidence="4">TIP49 domain-containing protein</fullName>
    </submittedName>
</protein>
<proteinExistence type="predicted"/>
<reference evidence="2 3" key="2">
    <citation type="submission" date="2018-11" db="EMBL/GenBank/DDBJ databases">
        <authorList>
            <consortium name="Pathogen Informatics"/>
        </authorList>
    </citation>
    <scope>NUCLEOTIDE SEQUENCE [LARGE SCALE GENOMIC DNA]</scope>
    <source>
        <strain evidence="2">Dakar</strain>
        <strain evidence="3">Dakar, Senegal</strain>
    </source>
</reference>
<sequence>MSKIEAVTQTFQKSIDEWIKEEAETVDGDVVKVLIVHSATGVNANISELILQTNGISTDDLGSKMIKSLT</sequence>
<dbReference type="InterPro" id="IPR010339">
    <property type="entry name" value="TIP49_P-loop"/>
</dbReference>
<dbReference type="EMBL" id="UZAK01040116">
    <property type="protein sequence ID" value="VDP64068.1"/>
    <property type="molecule type" value="Genomic_DNA"/>
</dbReference>
<dbReference type="GO" id="GO:0005524">
    <property type="term" value="F:ATP binding"/>
    <property type="evidence" value="ECO:0007669"/>
    <property type="project" value="InterPro"/>
</dbReference>
<keyword evidence="3" id="KW-1185">Reference proteome</keyword>
<dbReference type="STRING" id="6186.A0A183KRL7"/>
<accession>A0A183KRL7</accession>
<evidence type="ECO:0000313" key="4">
    <source>
        <dbReference type="WBParaSite" id="SCUD_0001770601-mRNA-1"/>
    </source>
</evidence>
<dbReference type="WBParaSite" id="SCUD_0001770601-mRNA-1">
    <property type="protein sequence ID" value="SCUD_0001770601-mRNA-1"/>
    <property type="gene ID" value="SCUD_0001770601"/>
</dbReference>
<organism evidence="4">
    <name type="scientific">Schistosoma curassoni</name>
    <dbReference type="NCBI Taxonomy" id="6186"/>
    <lineage>
        <taxon>Eukaryota</taxon>
        <taxon>Metazoa</taxon>
        <taxon>Spiralia</taxon>
        <taxon>Lophotrochozoa</taxon>
        <taxon>Platyhelminthes</taxon>
        <taxon>Trematoda</taxon>
        <taxon>Digenea</taxon>
        <taxon>Strigeidida</taxon>
        <taxon>Schistosomatoidea</taxon>
        <taxon>Schistosomatidae</taxon>
        <taxon>Schistosoma</taxon>
    </lineage>
</organism>
<dbReference type="Pfam" id="PF06068">
    <property type="entry name" value="TIP49"/>
    <property type="match status" value="1"/>
</dbReference>
<dbReference type="Proteomes" id="UP000279833">
    <property type="component" value="Unassembled WGS sequence"/>
</dbReference>